<name>A0ABR0EDY9_ZASCE</name>
<sequence>MSTFSLVGLLFVLLKLGTLVGSSPSPTISVPSPPEQGNGDLHHAIGRELSRVRPRDREWKNSTSLDKSWDSAVLLQLDAEAKVSQANITVETGIEVICTTCYLKGVATAELSISSSLNISQELQQLSHSLVDTVENFTEAAKDFVEGTAHNVMDSIFDDEDFKFPTFDFDFNNVSIEAVPDASLRFSFDGLELYMLIDTTLSLDATYTLNLFNSGRETAGVIPIGLYITDDLQLGLIFTVDLILAAHADIDVSSGFHLLLDDGFAIDIALFGEDASSITHNGGRFEFLPVEIESAGAVFSATLRVGAHAGLTLSTPDGPTIGNHSFSAGGGIEVGVFANVAEFTTNVTAQPDSPDCPLQAAQSYQLALGAAAGATVAFDQHTWGPVATTSVPIFTTELASACISKGRTRPTPTDEATPTETDMNVARRDELSIATTTTATTYTGVNCLSAGLVNCPVSLQSTVRSSTTSTMITAVPSGMDEDDIVWPAAVQRTVTSTAFFNKDVMRLPSTSGSPVSYVPPPTSTSTSGEIADQIEDHVRRVPKPVIIGVSVGLGVPLLTAIILWVM</sequence>
<evidence type="ECO:0000313" key="4">
    <source>
        <dbReference type="Proteomes" id="UP001305779"/>
    </source>
</evidence>
<gene>
    <name evidence="3" type="ORF">PRZ48_010237</name>
</gene>
<protein>
    <recommendedName>
        <fullName evidence="5">Mid2 domain-containing protein</fullName>
    </recommendedName>
</protein>
<evidence type="ECO:0000256" key="1">
    <source>
        <dbReference type="SAM" id="Phobius"/>
    </source>
</evidence>
<organism evidence="3 4">
    <name type="scientific">Zasmidium cellare</name>
    <name type="common">Wine cellar mold</name>
    <name type="synonym">Racodium cellare</name>
    <dbReference type="NCBI Taxonomy" id="395010"/>
    <lineage>
        <taxon>Eukaryota</taxon>
        <taxon>Fungi</taxon>
        <taxon>Dikarya</taxon>
        <taxon>Ascomycota</taxon>
        <taxon>Pezizomycotina</taxon>
        <taxon>Dothideomycetes</taxon>
        <taxon>Dothideomycetidae</taxon>
        <taxon>Mycosphaerellales</taxon>
        <taxon>Mycosphaerellaceae</taxon>
        <taxon>Zasmidium</taxon>
    </lineage>
</organism>
<keyword evidence="2" id="KW-0732">Signal</keyword>
<keyword evidence="1" id="KW-1133">Transmembrane helix</keyword>
<evidence type="ECO:0000256" key="2">
    <source>
        <dbReference type="SAM" id="SignalP"/>
    </source>
</evidence>
<accession>A0ABR0EDY9</accession>
<proteinExistence type="predicted"/>
<feature type="transmembrane region" description="Helical" evidence="1">
    <location>
        <begin position="545"/>
        <end position="565"/>
    </location>
</feature>
<feature type="signal peptide" evidence="2">
    <location>
        <begin position="1"/>
        <end position="21"/>
    </location>
</feature>
<evidence type="ECO:0008006" key="5">
    <source>
        <dbReference type="Google" id="ProtNLM"/>
    </source>
</evidence>
<keyword evidence="4" id="KW-1185">Reference proteome</keyword>
<dbReference type="EMBL" id="JAXOVC010000007">
    <property type="protein sequence ID" value="KAK4499719.1"/>
    <property type="molecule type" value="Genomic_DNA"/>
</dbReference>
<keyword evidence="1" id="KW-0812">Transmembrane</keyword>
<reference evidence="3 4" key="1">
    <citation type="journal article" date="2023" name="G3 (Bethesda)">
        <title>A chromosome-level genome assembly of Zasmidium syzygii isolated from banana leaves.</title>
        <authorList>
            <person name="van Westerhoven A.C."/>
            <person name="Mehrabi R."/>
            <person name="Talebi R."/>
            <person name="Steentjes M.B.F."/>
            <person name="Corcolon B."/>
            <person name="Chong P.A."/>
            <person name="Kema G.H.J."/>
            <person name="Seidl M.F."/>
        </authorList>
    </citation>
    <scope>NUCLEOTIDE SEQUENCE [LARGE SCALE GENOMIC DNA]</scope>
    <source>
        <strain evidence="3 4">P124</strain>
    </source>
</reference>
<feature type="chain" id="PRO_5046970615" description="Mid2 domain-containing protein" evidence="2">
    <location>
        <begin position="22"/>
        <end position="566"/>
    </location>
</feature>
<evidence type="ECO:0000313" key="3">
    <source>
        <dbReference type="EMBL" id="KAK4499719.1"/>
    </source>
</evidence>
<keyword evidence="1" id="KW-0472">Membrane</keyword>
<dbReference type="Proteomes" id="UP001305779">
    <property type="component" value="Unassembled WGS sequence"/>
</dbReference>
<comment type="caution">
    <text evidence="3">The sequence shown here is derived from an EMBL/GenBank/DDBJ whole genome shotgun (WGS) entry which is preliminary data.</text>
</comment>